<comment type="similarity">
    <text evidence="1">Belongs to the Mg-chelatase subunits D/I family. ComM subfamily.</text>
</comment>
<evidence type="ECO:0000313" key="6">
    <source>
        <dbReference type="Proteomes" id="UP000481252"/>
    </source>
</evidence>
<dbReference type="SMART" id="SM00382">
    <property type="entry name" value="AAA"/>
    <property type="match status" value="1"/>
</dbReference>
<sequence length="511" mass="53235">MVSRVRTVAFQGIEAVPVDVQVMVAPGKVGMHIVGLGDKAVAESRERVQAALHASGLSMPSKKVTVNLAPADLPKEGSHYDLPIALGLMAALGAVPGDALSGYVVLGELSLDGTIAAVSGALPAAMAANAEGKGLICPAASGPEAAWAGSEIDILAPRSLIAIANHFRGTQVLSRPEASIHAPASDLPDLADIKGQESAKRALEVAAAGGHNLMMVGPPGSGKSMLAQRLPSILPPLAPKELLEVSMIASVAGELAGGRLTDRRPFRAPHHSASMAAMVGGGLRVRPGEVSLAHNGVLFLDEFPEFSPQTLDALRQPLETGECMIARANHRVTYPARIQLIAAMNPCRCGMAGEPGYRCARGPRCQSDYQARISGPLLDRIDLRIEVPAVSASDLIRPGAAEKSAAVAARVATARAIQRDRFERVGVSASLTNAHCATALIEEIAKPDAAGLSLLHDASEKLGFSARTYHRVLKVARTLADLDGNETVGRIHLAEAISYRMTGERLSQAAA</sequence>
<dbReference type="InterPro" id="IPR004482">
    <property type="entry name" value="Mg_chelat-rel"/>
</dbReference>
<keyword evidence="3" id="KW-0067">ATP-binding</keyword>
<dbReference type="InterPro" id="IPR001208">
    <property type="entry name" value="MCM_dom"/>
</dbReference>
<organism evidence="5 6">
    <name type="scientific">Mesorhizobium zhangyense</name>
    <dbReference type="NCBI Taxonomy" id="1776730"/>
    <lineage>
        <taxon>Bacteria</taxon>
        <taxon>Pseudomonadati</taxon>
        <taxon>Pseudomonadota</taxon>
        <taxon>Alphaproteobacteria</taxon>
        <taxon>Hyphomicrobiales</taxon>
        <taxon>Phyllobacteriaceae</taxon>
        <taxon>Mesorhizobium</taxon>
    </lineage>
</organism>
<dbReference type="AlphaFoldDB" id="A0A7C9RA87"/>
<evidence type="ECO:0000256" key="3">
    <source>
        <dbReference type="ARBA" id="ARBA00022840"/>
    </source>
</evidence>
<dbReference type="PROSITE" id="PS50051">
    <property type="entry name" value="MCM_2"/>
    <property type="match status" value="1"/>
</dbReference>
<dbReference type="SUPFAM" id="SSF54211">
    <property type="entry name" value="Ribosomal protein S5 domain 2-like"/>
    <property type="match status" value="1"/>
</dbReference>
<keyword evidence="2" id="KW-0547">Nucleotide-binding</keyword>
<dbReference type="InterPro" id="IPR045006">
    <property type="entry name" value="CHLI-like"/>
</dbReference>
<gene>
    <name evidence="5" type="ORF">G6N74_21980</name>
</gene>
<dbReference type="InterPro" id="IPR014721">
    <property type="entry name" value="Ribsml_uS5_D2-typ_fold_subgr"/>
</dbReference>
<dbReference type="PANTHER" id="PTHR32039:SF7">
    <property type="entry name" value="COMPETENCE PROTEIN COMM"/>
    <property type="match status" value="1"/>
</dbReference>
<dbReference type="Pfam" id="PF01078">
    <property type="entry name" value="Mg_chelatase"/>
    <property type="match status" value="1"/>
</dbReference>
<evidence type="ECO:0000256" key="2">
    <source>
        <dbReference type="ARBA" id="ARBA00022741"/>
    </source>
</evidence>
<evidence type="ECO:0000256" key="1">
    <source>
        <dbReference type="ARBA" id="ARBA00006354"/>
    </source>
</evidence>
<name>A0A7C9RA87_9HYPH</name>
<dbReference type="Proteomes" id="UP000481252">
    <property type="component" value="Unassembled WGS sequence"/>
</dbReference>
<keyword evidence="6" id="KW-1185">Reference proteome</keyword>
<accession>A0A7C9RA87</accession>
<protein>
    <submittedName>
        <fullName evidence="5">YifB family Mg chelatase-like AAA ATPase</fullName>
    </submittedName>
</protein>
<feature type="domain" description="MCM C-terminal AAA(+) ATPase" evidence="4">
    <location>
        <begin position="283"/>
        <end position="346"/>
    </location>
</feature>
<dbReference type="Gene3D" id="3.40.50.300">
    <property type="entry name" value="P-loop containing nucleotide triphosphate hydrolases"/>
    <property type="match status" value="1"/>
</dbReference>
<dbReference type="GO" id="GO:0003677">
    <property type="term" value="F:DNA binding"/>
    <property type="evidence" value="ECO:0007669"/>
    <property type="project" value="InterPro"/>
</dbReference>
<dbReference type="Gene3D" id="3.30.230.10">
    <property type="match status" value="1"/>
</dbReference>
<evidence type="ECO:0000313" key="5">
    <source>
        <dbReference type="EMBL" id="NGN43736.1"/>
    </source>
</evidence>
<dbReference type="InterPro" id="IPR027417">
    <property type="entry name" value="P-loop_NTPase"/>
</dbReference>
<dbReference type="InterPro" id="IPR000523">
    <property type="entry name" value="Mg_chelatse_chII-like_cat_dom"/>
</dbReference>
<dbReference type="NCBIfam" id="TIGR00368">
    <property type="entry name" value="YifB family Mg chelatase-like AAA ATPase"/>
    <property type="match status" value="1"/>
</dbReference>
<dbReference type="EMBL" id="JAAKZG010000011">
    <property type="protein sequence ID" value="NGN43736.1"/>
    <property type="molecule type" value="Genomic_DNA"/>
</dbReference>
<dbReference type="InterPro" id="IPR020568">
    <property type="entry name" value="Ribosomal_Su5_D2-typ_SF"/>
</dbReference>
<dbReference type="InterPro" id="IPR003593">
    <property type="entry name" value="AAA+_ATPase"/>
</dbReference>
<evidence type="ECO:0000259" key="4">
    <source>
        <dbReference type="PROSITE" id="PS50051"/>
    </source>
</evidence>
<dbReference type="Pfam" id="PF13335">
    <property type="entry name" value="Mg_chelatase_C"/>
    <property type="match status" value="1"/>
</dbReference>
<reference evidence="5 6" key="1">
    <citation type="submission" date="2020-02" db="EMBL/GenBank/DDBJ databases">
        <title>Genome sequence of the type strain CGMCC 1.15528 of Mesorhizobium zhangyense.</title>
        <authorList>
            <person name="Gao J."/>
            <person name="Sun J."/>
        </authorList>
    </citation>
    <scope>NUCLEOTIDE SEQUENCE [LARGE SCALE GENOMIC DNA]</scope>
    <source>
        <strain evidence="5 6">CGMCC 1.15528</strain>
    </source>
</reference>
<dbReference type="SUPFAM" id="SSF52540">
    <property type="entry name" value="P-loop containing nucleoside triphosphate hydrolases"/>
    <property type="match status" value="1"/>
</dbReference>
<proteinExistence type="inferred from homology"/>
<dbReference type="InterPro" id="IPR025158">
    <property type="entry name" value="Mg_chelat-rel_C"/>
</dbReference>
<dbReference type="RefSeq" id="WP_165120156.1">
    <property type="nucleotide sequence ID" value="NZ_JAAKZG010000011.1"/>
</dbReference>
<dbReference type="CDD" id="cd00009">
    <property type="entry name" value="AAA"/>
    <property type="match status" value="1"/>
</dbReference>
<comment type="caution">
    <text evidence="5">The sequence shown here is derived from an EMBL/GenBank/DDBJ whole genome shotgun (WGS) entry which is preliminary data.</text>
</comment>
<dbReference type="Pfam" id="PF13541">
    <property type="entry name" value="ChlI"/>
    <property type="match status" value="1"/>
</dbReference>
<dbReference type="GO" id="GO:0005524">
    <property type="term" value="F:ATP binding"/>
    <property type="evidence" value="ECO:0007669"/>
    <property type="project" value="UniProtKB-KW"/>
</dbReference>
<dbReference type="PANTHER" id="PTHR32039">
    <property type="entry name" value="MAGNESIUM-CHELATASE SUBUNIT CHLI"/>
    <property type="match status" value="1"/>
</dbReference>